<protein>
    <recommendedName>
        <fullName evidence="2">DUF305 domain-containing protein</fullName>
    </recommendedName>
</protein>
<name>A0ABQ5UWG2_9PROT</name>
<feature type="transmembrane region" description="Helical" evidence="1">
    <location>
        <begin position="88"/>
        <end position="109"/>
    </location>
</feature>
<evidence type="ECO:0000313" key="4">
    <source>
        <dbReference type="Proteomes" id="UP001161390"/>
    </source>
</evidence>
<dbReference type="Proteomes" id="UP001161390">
    <property type="component" value="Unassembled WGS sequence"/>
</dbReference>
<keyword evidence="1" id="KW-0812">Transmembrane</keyword>
<keyword evidence="1" id="KW-1133">Transmembrane helix</keyword>
<dbReference type="EMBL" id="BSNJ01000001">
    <property type="protein sequence ID" value="GLQ19516.1"/>
    <property type="molecule type" value="Genomic_DNA"/>
</dbReference>
<feature type="transmembrane region" description="Helical" evidence="1">
    <location>
        <begin position="53"/>
        <end position="76"/>
    </location>
</feature>
<dbReference type="Pfam" id="PF03713">
    <property type="entry name" value="DUF305"/>
    <property type="match status" value="1"/>
</dbReference>
<evidence type="ECO:0000259" key="2">
    <source>
        <dbReference type="Pfam" id="PF03713"/>
    </source>
</evidence>
<keyword evidence="1" id="KW-0472">Membrane</keyword>
<accession>A0ABQ5UWG2</accession>
<keyword evidence="4" id="KW-1185">Reference proteome</keyword>
<dbReference type="InterPro" id="IPR012347">
    <property type="entry name" value="Ferritin-like"/>
</dbReference>
<reference evidence="3" key="1">
    <citation type="journal article" date="2014" name="Int. J. Syst. Evol. Microbiol.">
        <title>Complete genome of a new Firmicutes species belonging to the dominant human colonic microbiota ('Ruminococcus bicirculans') reveals two chromosomes and a selective capacity to utilize plant glucans.</title>
        <authorList>
            <consortium name="NISC Comparative Sequencing Program"/>
            <person name="Wegmann U."/>
            <person name="Louis P."/>
            <person name="Goesmann A."/>
            <person name="Henrissat B."/>
            <person name="Duncan S.H."/>
            <person name="Flint H.J."/>
        </authorList>
    </citation>
    <scope>NUCLEOTIDE SEQUENCE</scope>
    <source>
        <strain evidence="3">NBRC 108216</strain>
    </source>
</reference>
<organism evidence="3 4">
    <name type="scientific">Algimonas porphyrae</name>
    <dbReference type="NCBI Taxonomy" id="1128113"/>
    <lineage>
        <taxon>Bacteria</taxon>
        <taxon>Pseudomonadati</taxon>
        <taxon>Pseudomonadota</taxon>
        <taxon>Alphaproteobacteria</taxon>
        <taxon>Maricaulales</taxon>
        <taxon>Robiginitomaculaceae</taxon>
        <taxon>Algimonas</taxon>
    </lineage>
</organism>
<dbReference type="Gene3D" id="1.20.1260.10">
    <property type="match status" value="1"/>
</dbReference>
<reference evidence="3" key="2">
    <citation type="submission" date="2023-01" db="EMBL/GenBank/DDBJ databases">
        <title>Draft genome sequence of Algimonas porphyrae strain NBRC 108216.</title>
        <authorList>
            <person name="Sun Q."/>
            <person name="Mori K."/>
        </authorList>
    </citation>
    <scope>NUCLEOTIDE SEQUENCE</scope>
    <source>
        <strain evidence="3">NBRC 108216</strain>
    </source>
</reference>
<gene>
    <name evidence="3" type="ORF">GCM10007854_04710</name>
</gene>
<feature type="domain" description="DUF305" evidence="2">
    <location>
        <begin position="139"/>
        <end position="193"/>
    </location>
</feature>
<sequence length="235" mass="26506">MGKIPVRGINEIVIRRESMANIDVRKAPHQNMEISETASDHARMGHAKMNKDGNYLVFFSMIGTSAVLMYFLMFLNIDRAEHVVLSEIRTYMTFIMASVMTVVMLAFMLNMYKNKLYNLLIVAGAALLFVVSLWLVRSQDTVQDESWMTSMIPHHSVAVMTSSNAEFFDYRVAELAAEIVEVQEHEIALMEWLLADIKANGPARTPEDADRRAAPEEFPGVPKAESIIGDIYVTP</sequence>
<evidence type="ECO:0000313" key="3">
    <source>
        <dbReference type="EMBL" id="GLQ19516.1"/>
    </source>
</evidence>
<proteinExistence type="predicted"/>
<comment type="caution">
    <text evidence="3">The sequence shown here is derived from an EMBL/GenBank/DDBJ whole genome shotgun (WGS) entry which is preliminary data.</text>
</comment>
<feature type="transmembrane region" description="Helical" evidence="1">
    <location>
        <begin position="116"/>
        <end position="136"/>
    </location>
</feature>
<dbReference type="InterPro" id="IPR005183">
    <property type="entry name" value="DUF305_CopM-like"/>
</dbReference>
<evidence type="ECO:0000256" key="1">
    <source>
        <dbReference type="SAM" id="Phobius"/>
    </source>
</evidence>